<dbReference type="AlphaFoldDB" id="A0A5C7A8B2"/>
<dbReference type="RefSeq" id="WP_146921452.1">
    <property type="nucleotide sequence ID" value="NZ_VORW01000037.1"/>
</dbReference>
<comment type="caution">
    <text evidence="1">The sequence shown here is derived from an EMBL/GenBank/DDBJ whole genome shotgun (WGS) entry which is preliminary data.</text>
</comment>
<name>A0A5C7A8B2_9BACT</name>
<reference evidence="1 2" key="1">
    <citation type="submission" date="2019-08" db="EMBL/GenBank/DDBJ databases">
        <title>Genomes sequence of Algoriphagus aquimarinus ACAM450.</title>
        <authorList>
            <person name="Bowman J.P."/>
        </authorList>
    </citation>
    <scope>NUCLEOTIDE SEQUENCE [LARGE SCALE GENOMIC DNA]</scope>
    <source>
        <strain evidence="1 2">ACAM 450</strain>
    </source>
</reference>
<dbReference type="EMBL" id="VORW01000037">
    <property type="protein sequence ID" value="TXE01849.1"/>
    <property type="molecule type" value="Genomic_DNA"/>
</dbReference>
<proteinExistence type="predicted"/>
<dbReference type="OrthoDB" id="1260896at2"/>
<protein>
    <submittedName>
        <fullName evidence="1">Uncharacterized protein</fullName>
    </submittedName>
</protein>
<dbReference type="Proteomes" id="UP000321935">
    <property type="component" value="Unassembled WGS sequence"/>
</dbReference>
<evidence type="ECO:0000313" key="2">
    <source>
        <dbReference type="Proteomes" id="UP000321935"/>
    </source>
</evidence>
<sequence>MTKNEEKYLFKMFQEKYKYMPAGIVEFGDKPDVIVVLDNGQTIGVELTECIYDEKLMSESEFQIKFNNKVIAKLEGRIPFKFMLDIDIDTNIPLKQNQIESTIKGIVQICIIEFSNLKQNESSSVEQLDVDWNEAPNHIYQHFYDQGYRKLPKGISRISMSRYDVLTMCHHPESKGGVIPNFTEEHLNHILSKKEKALKNYKSCTEQWLVIGEGGDFYSYMDKIDIKRGFSTSFDKVFLYRRWDSEVIELK</sequence>
<evidence type="ECO:0000313" key="1">
    <source>
        <dbReference type="EMBL" id="TXE01849.1"/>
    </source>
</evidence>
<accession>A0A5C7A8B2</accession>
<organism evidence="1 2">
    <name type="scientific">Algoriphagus aquimarinus</name>
    <dbReference type="NCBI Taxonomy" id="237018"/>
    <lineage>
        <taxon>Bacteria</taxon>
        <taxon>Pseudomonadati</taxon>
        <taxon>Bacteroidota</taxon>
        <taxon>Cytophagia</taxon>
        <taxon>Cytophagales</taxon>
        <taxon>Cyclobacteriaceae</taxon>
        <taxon>Algoriphagus</taxon>
    </lineage>
</organism>
<gene>
    <name evidence="1" type="ORF">ESV85_21905</name>
</gene>